<dbReference type="AlphaFoldDB" id="A0A6I5KR41"/>
<comment type="caution">
    <text evidence="3">The sequence shown here is derived from an EMBL/GenBank/DDBJ whole genome shotgun (WGS) entry which is preliminary data.</text>
</comment>
<evidence type="ECO:0000313" key="3">
    <source>
        <dbReference type="EMBL" id="NDV42149.1"/>
    </source>
</evidence>
<dbReference type="PANTHER" id="PTHR34136:SF1">
    <property type="entry name" value="UDP-N-ACETYL-D-MANNOSAMINURONIC ACID TRANSFERASE"/>
    <property type="match status" value="1"/>
</dbReference>
<protein>
    <submittedName>
        <fullName evidence="3">WecB/TagA/CpsF family glycosyltransferase</fullName>
    </submittedName>
</protein>
<dbReference type="CDD" id="cd06533">
    <property type="entry name" value="Glyco_transf_WecG_TagA"/>
    <property type="match status" value="1"/>
</dbReference>
<keyword evidence="4" id="KW-1185">Reference proteome</keyword>
<accession>A0A6I5KR41</accession>
<evidence type="ECO:0000256" key="1">
    <source>
        <dbReference type="ARBA" id="ARBA00022676"/>
    </source>
</evidence>
<dbReference type="GO" id="GO:0016758">
    <property type="term" value="F:hexosyltransferase activity"/>
    <property type="evidence" value="ECO:0007669"/>
    <property type="project" value="TreeGrafter"/>
</dbReference>
<evidence type="ECO:0000256" key="2">
    <source>
        <dbReference type="ARBA" id="ARBA00022679"/>
    </source>
</evidence>
<sequence length="242" mass="27539">MELNNISRTELIEDLIYNAKSHTPSYLCAVNVHMMVEAQRDKELKNAVLGAHWAVTDGMPVKWAYSYFNKVSQPRLAGMDLTPELLDRADQEGLVVSVYGNTNTNLQKFKSYLEQNMPDLSIGALISPPFRVLSVGETKKDICKINNAGTHILLVSLGCPKQEKWMLNHSSSVNAVCLGIGNAVNTVIGEEKRPNKLIQQMGLEWLYRLLQNPKRLFKRYFYTNSKFGLMVLNELFMRDRKK</sequence>
<proteinExistence type="predicted"/>
<keyword evidence="2 3" id="KW-0808">Transferase</keyword>
<dbReference type="NCBIfam" id="TIGR00696">
    <property type="entry name" value="wecG_tagA_cpsF"/>
    <property type="match status" value="1"/>
</dbReference>
<gene>
    <name evidence="3" type="ORF">GTK07_02330</name>
</gene>
<dbReference type="RefSeq" id="WP_163632643.1">
    <property type="nucleotide sequence ID" value="NZ_JAAAMI010000001.1"/>
</dbReference>
<reference evidence="3 4" key="1">
    <citation type="submission" date="2020-01" db="EMBL/GenBank/DDBJ databases">
        <title>Muricauda sediminis sp.nov. 40Bstr401.</title>
        <authorList>
            <person name="Xue Z."/>
            <person name="Zhu S."/>
            <person name="Ren N."/>
            <person name="Chen T."/>
            <person name="Chen X."/>
            <person name="Chen J."/>
            <person name="Yang J."/>
        </authorList>
    </citation>
    <scope>NUCLEOTIDE SEQUENCE [LARGE SCALE GENOMIC DNA]</scope>
    <source>
        <strain evidence="3 4">40Bstr401</strain>
    </source>
</reference>
<dbReference type="InterPro" id="IPR004629">
    <property type="entry name" value="WecG_TagA_CpsF"/>
</dbReference>
<dbReference type="EMBL" id="JAAAMI010000001">
    <property type="protein sequence ID" value="NDV42149.1"/>
    <property type="molecule type" value="Genomic_DNA"/>
</dbReference>
<evidence type="ECO:0000313" key="4">
    <source>
        <dbReference type="Proteomes" id="UP000468707"/>
    </source>
</evidence>
<dbReference type="Proteomes" id="UP000468707">
    <property type="component" value="Unassembled WGS sequence"/>
</dbReference>
<dbReference type="Pfam" id="PF03808">
    <property type="entry name" value="Glyco_tran_WecG"/>
    <property type="match status" value="1"/>
</dbReference>
<organism evidence="3 4">
    <name type="scientific">Flagellimonas sediminis</name>
    <dbReference type="NCBI Taxonomy" id="2696468"/>
    <lineage>
        <taxon>Bacteria</taxon>
        <taxon>Pseudomonadati</taxon>
        <taxon>Bacteroidota</taxon>
        <taxon>Flavobacteriia</taxon>
        <taxon>Flavobacteriales</taxon>
        <taxon>Flavobacteriaceae</taxon>
        <taxon>Flagellimonas</taxon>
    </lineage>
</organism>
<name>A0A6I5KR41_9FLAO</name>
<keyword evidence="1" id="KW-0328">Glycosyltransferase</keyword>
<dbReference type="PANTHER" id="PTHR34136">
    <property type="match status" value="1"/>
</dbReference>